<evidence type="ECO:0000256" key="5">
    <source>
        <dbReference type="ARBA" id="ARBA00022747"/>
    </source>
</evidence>
<dbReference type="SUPFAM" id="SSF53335">
    <property type="entry name" value="S-adenosyl-L-methionine-dependent methyltransferases"/>
    <property type="match status" value="1"/>
</dbReference>
<dbReference type="PRINTS" id="PR00508">
    <property type="entry name" value="S21N4MTFRASE"/>
</dbReference>
<keyword evidence="2 8" id="KW-0489">Methyltransferase</keyword>
<accession>A0AA37BQW8</accession>
<evidence type="ECO:0000256" key="6">
    <source>
        <dbReference type="ARBA" id="ARBA00023125"/>
    </source>
</evidence>
<dbReference type="InterPro" id="IPR017985">
    <property type="entry name" value="MeTrfase_CN4_CS"/>
</dbReference>
<comment type="similarity">
    <text evidence="1">Belongs to the N(4)/N(6)-methyltransferase family. N(4) subfamily.</text>
</comment>
<dbReference type="EMBL" id="BMNY01000001">
    <property type="protein sequence ID" value="GGM68480.1"/>
    <property type="molecule type" value="Genomic_DNA"/>
</dbReference>
<reference evidence="10" key="1">
    <citation type="journal article" date="2014" name="Int. J. Syst. Evol. Microbiol.">
        <title>Complete genome sequence of Corynebacterium casei LMG S-19264T (=DSM 44701T), isolated from a smear-ripened cheese.</title>
        <authorList>
            <consortium name="US DOE Joint Genome Institute (JGI-PGF)"/>
            <person name="Walter F."/>
            <person name="Albersmeier A."/>
            <person name="Kalinowski J."/>
            <person name="Ruckert C."/>
        </authorList>
    </citation>
    <scope>NUCLEOTIDE SEQUENCE</scope>
    <source>
        <strain evidence="10">JCM 13583</strain>
    </source>
</reference>
<keyword evidence="5 8" id="KW-0680">Restriction system</keyword>
<evidence type="ECO:0000256" key="2">
    <source>
        <dbReference type="ARBA" id="ARBA00022603"/>
    </source>
</evidence>
<dbReference type="RefSeq" id="WP_188679751.1">
    <property type="nucleotide sequence ID" value="NZ_BMNY01000001.1"/>
</dbReference>
<organism evidence="10 11">
    <name type="scientific">Thermogymnomonas acidicola</name>
    <dbReference type="NCBI Taxonomy" id="399579"/>
    <lineage>
        <taxon>Archaea</taxon>
        <taxon>Methanobacteriati</taxon>
        <taxon>Thermoplasmatota</taxon>
        <taxon>Thermoplasmata</taxon>
        <taxon>Thermoplasmatales</taxon>
        <taxon>Thermogymnomonas</taxon>
    </lineage>
</organism>
<keyword evidence="6" id="KW-0238">DNA-binding</keyword>
<proteinExistence type="inferred from homology"/>
<dbReference type="Gene3D" id="3.40.50.150">
    <property type="entry name" value="Vaccinia Virus protein VP39"/>
    <property type="match status" value="1"/>
</dbReference>
<evidence type="ECO:0000256" key="1">
    <source>
        <dbReference type="ARBA" id="ARBA00010203"/>
    </source>
</evidence>
<dbReference type="InterPro" id="IPR002941">
    <property type="entry name" value="DNA_methylase_N4/N6"/>
</dbReference>
<name>A0AA37BQW8_9ARCH</name>
<evidence type="ECO:0000256" key="7">
    <source>
        <dbReference type="ARBA" id="ARBA00049120"/>
    </source>
</evidence>
<dbReference type="GO" id="GO:0008170">
    <property type="term" value="F:N-methyltransferase activity"/>
    <property type="evidence" value="ECO:0007669"/>
    <property type="project" value="InterPro"/>
</dbReference>
<dbReference type="GO" id="GO:0015667">
    <property type="term" value="F:site-specific DNA-methyltransferase (cytosine-N4-specific) activity"/>
    <property type="evidence" value="ECO:0007669"/>
    <property type="project" value="UniProtKB-EC"/>
</dbReference>
<keyword evidence="11" id="KW-1185">Reference proteome</keyword>
<dbReference type="GO" id="GO:0032259">
    <property type="term" value="P:methylation"/>
    <property type="evidence" value="ECO:0007669"/>
    <property type="project" value="UniProtKB-KW"/>
</dbReference>
<keyword evidence="3" id="KW-0808">Transferase</keyword>
<dbReference type="InterPro" id="IPR001091">
    <property type="entry name" value="RM_Methyltransferase"/>
</dbReference>
<dbReference type="InterPro" id="IPR029063">
    <property type="entry name" value="SAM-dependent_MTases_sf"/>
</dbReference>
<evidence type="ECO:0000256" key="4">
    <source>
        <dbReference type="ARBA" id="ARBA00022691"/>
    </source>
</evidence>
<protein>
    <recommendedName>
        <fullName evidence="8">Type II methyltransferase</fullName>
        <ecNumber evidence="8">2.1.1.113</ecNumber>
    </recommendedName>
    <alternativeName>
        <fullName evidence="8">N-4 cytosine-specific methyltransferase</fullName>
    </alternativeName>
</protein>
<dbReference type="Pfam" id="PF01555">
    <property type="entry name" value="N6_N4_Mtase"/>
    <property type="match status" value="1"/>
</dbReference>
<dbReference type="GO" id="GO:0003677">
    <property type="term" value="F:DNA binding"/>
    <property type="evidence" value="ECO:0007669"/>
    <property type="project" value="UniProtKB-KW"/>
</dbReference>
<evidence type="ECO:0000256" key="3">
    <source>
        <dbReference type="ARBA" id="ARBA00022679"/>
    </source>
</evidence>
<gene>
    <name evidence="10" type="ORF">GCM10007108_03230</name>
</gene>
<dbReference type="Proteomes" id="UP000632195">
    <property type="component" value="Unassembled WGS sequence"/>
</dbReference>
<dbReference type="GO" id="GO:0009307">
    <property type="term" value="P:DNA restriction-modification system"/>
    <property type="evidence" value="ECO:0007669"/>
    <property type="project" value="UniProtKB-KW"/>
</dbReference>
<keyword evidence="4 8" id="KW-0949">S-adenosyl-L-methionine</keyword>
<comment type="catalytic activity">
    <reaction evidence="7 8">
        <text>a 2'-deoxycytidine in DNA + S-adenosyl-L-methionine = an N(4)-methyl-2'-deoxycytidine in DNA + S-adenosyl-L-homocysteine + H(+)</text>
        <dbReference type="Rhea" id="RHEA:16857"/>
        <dbReference type="Rhea" id="RHEA-COMP:11369"/>
        <dbReference type="Rhea" id="RHEA-COMP:13674"/>
        <dbReference type="ChEBI" id="CHEBI:15378"/>
        <dbReference type="ChEBI" id="CHEBI:57856"/>
        <dbReference type="ChEBI" id="CHEBI:59789"/>
        <dbReference type="ChEBI" id="CHEBI:85452"/>
        <dbReference type="ChEBI" id="CHEBI:137933"/>
        <dbReference type="EC" id="2.1.1.113"/>
    </reaction>
</comment>
<dbReference type="PROSITE" id="PS00093">
    <property type="entry name" value="N4_MTASE"/>
    <property type="match status" value="1"/>
</dbReference>
<feature type="domain" description="DNA methylase N-4/N-6" evidence="9">
    <location>
        <begin position="160"/>
        <end position="376"/>
    </location>
</feature>
<evidence type="ECO:0000313" key="10">
    <source>
        <dbReference type="EMBL" id="GGM68480.1"/>
    </source>
</evidence>
<evidence type="ECO:0000256" key="8">
    <source>
        <dbReference type="RuleBase" id="RU362026"/>
    </source>
</evidence>
<dbReference type="AlphaFoldDB" id="A0AA37BQW8"/>
<reference evidence="10" key="2">
    <citation type="submission" date="2022-09" db="EMBL/GenBank/DDBJ databases">
        <authorList>
            <person name="Sun Q."/>
            <person name="Ohkuma M."/>
        </authorList>
    </citation>
    <scope>NUCLEOTIDE SEQUENCE</scope>
    <source>
        <strain evidence="10">JCM 13583</strain>
    </source>
</reference>
<evidence type="ECO:0000313" key="11">
    <source>
        <dbReference type="Proteomes" id="UP000632195"/>
    </source>
</evidence>
<evidence type="ECO:0000259" key="9">
    <source>
        <dbReference type="Pfam" id="PF01555"/>
    </source>
</evidence>
<dbReference type="CDD" id="cd02440">
    <property type="entry name" value="AdoMet_MTases"/>
    <property type="match status" value="1"/>
</dbReference>
<sequence>MAQEEEFRVLSVRYEKRSFADQEIIGSINRTFRGKLMLEPSGDDLRIYLREIDLEEFERYVESAVREFNYGRDNIFYSVLEKIRSVRSYGIRAGTRIYAGYDRERKVVNRKEKARRRHIHYYAEGSSFSRKSNELPPEYMDRIVCGDSEEVLRNFPDNSVDLVFTSPPYNFGLEYSDTQDDVDWNEYFDKLFRVLSECIRVLKYGGRIVIDIQPLFSDYIPAHHIVSNFFMKKKMIWRNEILWEKNNYNCKYTAWGSWNSPSSPYMKYTWEFLEVFSKGDIRKPSENRASDLTGEEFKRWVYARWSIAPERNMDQFGHPAMFPEELAMRVIRLFSFRGDVVLDPFNGAGTTTKVAKMYGRHYVGIDISAKYCEIAERRIREIPELGQEEGN</sequence>
<comment type="caution">
    <text evidence="10">The sequence shown here is derived from an EMBL/GenBank/DDBJ whole genome shotgun (WGS) entry which is preliminary data.</text>
</comment>
<dbReference type="EC" id="2.1.1.113" evidence="8"/>